<evidence type="ECO:0000313" key="2">
    <source>
        <dbReference type="EMBL" id="EFX90642.1"/>
    </source>
</evidence>
<dbReference type="InterPro" id="IPR035093">
    <property type="entry name" value="RelE/ParE_toxin_dom_sf"/>
</dbReference>
<proteinExistence type="predicted"/>
<sequence length="73" mass="8436">MYKFSVKAKQDLTAITHYTTEQFGHTQSDEYLNLLKKTLENIASFPQIGISRSEIGLNIFSFVCQSHTIFYQI</sequence>
<evidence type="ECO:0000256" key="1">
    <source>
        <dbReference type="ARBA" id="ARBA00022649"/>
    </source>
</evidence>
<dbReference type="AlphaFoldDB" id="E8KKD9"/>
<organism evidence="2 3">
    <name type="scientific">Actinobacillus ureae ATCC 25976</name>
    <dbReference type="NCBI Taxonomy" id="887324"/>
    <lineage>
        <taxon>Bacteria</taxon>
        <taxon>Pseudomonadati</taxon>
        <taxon>Pseudomonadota</taxon>
        <taxon>Gammaproteobacteria</taxon>
        <taxon>Pasteurellales</taxon>
        <taxon>Pasteurellaceae</taxon>
        <taxon>Actinobacillus</taxon>
    </lineage>
</organism>
<name>E8KKD9_9PAST</name>
<dbReference type="EMBL" id="AEVG01000149">
    <property type="protein sequence ID" value="EFX90642.1"/>
    <property type="molecule type" value="Genomic_DNA"/>
</dbReference>
<keyword evidence="3" id="KW-1185">Reference proteome</keyword>
<dbReference type="Gene3D" id="3.30.2310.20">
    <property type="entry name" value="RelE-like"/>
    <property type="match status" value="1"/>
</dbReference>
<protein>
    <submittedName>
        <fullName evidence="2">Plasmid stabilization system protein, RelE/ParE family</fullName>
    </submittedName>
</protein>
<accession>E8KKD9</accession>
<comment type="caution">
    <text evidence="2">The sequence shown here is derived from an EMBL/GenBank/DDBJ whole genome shotgun (WGS) entry which is preliminary data.</text>
</comment>
<keyword evidence="1" id="KW-1277">Toxin-antitoxin system</keyword>
<dbReference type="RefSeq" id="WP_005625066.1">
    <property type="nucleotide sequence ID" value="NZ_GL831081.1"/>
</dbReference>
<evidence type="ECO:0000313" key="3">
    <source>
        <dbReference type="Proteomes" id="UP000005467"/>
    </source>
</evidence>
<dbReference type="Proteomes" id="UP000005467">
    <property type="component" value="Unassembled WGS sequence"/>
</dbReference>
<dbReference type="InterPro" id="IPR007712">
    <property type="entry name" value="RelE/ParE_toxin"/>
</dbReference>
<reference evidence="2 3" key="1">
    <citation type="submission" date="2011-01" db="EMBL/GenBank/DDBJ databases">
        <authorList>
            <person name="Muzny D."/>
            <person name="Qin X."/>
            <person name="Deng J."/>
            <person name="Jiang H."/>
            <person name="Liu Y."/>
            <person name="Qu J."/>
            <person name="Song X.-Z."/>
            <person name="Zhang L."/>
            <person name="Thornton R."/>
            <person name="Coyle M."/>
            <person name="Francisco L."/>
            <person name="Jackson L."/>
            <person name="Javaid M."/>
            <person name="Korchina V."/>
            <person name="Kovar C."/>
            <person name="Mata R."/>
            <person name="Mathew T."/>
            <person name="Ngo R."/>
            <person name="Nguyen L."/>
            <person name="Nguyen N."/>
            <person name="Okwuonu G."/>
            <person name="Ongeri F."/>
            <person name="Pham C."/>
            <person name="Simmons D."/>
            <person name="Wilczek-Boney K."/>
            <person name="Hale W."/>
            <person name="Jakkamsetti A."/>
            <person name="Pham P."/>
            <person name="Ruth R."/>
            <person name="San Lucas F."/>
            <person name="Warren J."/>
            <person name="Zhang J."/>
            <person name="Zhao Z."/>
            <person name="Zhou C."/>
            <person name="Zhu D."/>
            <person name="Lee S."/>
            <person name="Bess C."/>
            <person name="Blankenburg K."/>
            <person name="Forbes L."/>
            <person name="Fu Q."/>
            <person name="Gubbala S."/>
            <person name="Hirani K."/>
            <person name="Jayaseelan J.C."/>
            <person name="Lara F."/>
            <person name="Munidasa M."/>
            <person name="Palculict T."/>
            <person name="Patil S."/>
            <person name="Pu L.-L."/>
            <person name="Saada N."/>
            <person name="Tang L."/>
            <person name="Weissenberger G."/>
            <person name="Zhu Y."/>
            <person name="Hemphill L."/>
            <person name="Shang Y."/>
            <person name="Youmans B."/>
            <person name="Ayvaz T."/>
            <person name="Ross M."/>
            <person name="Santibanez J."/>
            <person name="Aqrawi P."/>
            <person name="Gross S."/>
            <person name="Joshi V."/>
            <person name="Fowler G."/>
            <person name="Nazareth L."/>
            <person name="Reid J."/>
            <person name="Worley K."/>
            <person name="Petrosino J."/>
            <person name="Highlander S."/>
            <person name="Gibbs R."/>
        </authorList>
    </citation>
    <scope>NUCLEOTIDE SEQUENCE [LARGE SCALE GENOMIC DNA]</scope>
    <source>
        <strain evidence="2 3">ATCC 25976</strain>
    </source>
</reference>
<gene>
    <name evidence="2" type="ORF">HMPREF0027_2306</name>
</gene>
<dbReference type="Pfam" id="PF05016">
    <property type="entry name" value="ParE_toxin"/>
    <property type="match status" value="1"/>
</dbReference>
<dbReference type="HOGENOM" id="CLU_147162_3_1_6"/>